<dbReference type="InterPro" id="IPR005741">
    <property type="entry name" value="TopoIV_A_Gpos"/>
</dbReference>
<dbReference type="PROSITE" id="PS52040">
    <property type="entry name" value="TOPO_IIA"/>
    <property type="match status" value="1"/>
</dbReference>
<dbReference type="Gene3D" id="1.10.268.10">
    <property type="entry name" value="Topoisomerase, domain 3"/>
    <property type="match status" value="1"/>
</dbReference>
<reference evidence="11 12" key="1">
    <citation type="journal article" date="2015" name="Genome Announc.">
        <title>Complete Genome Sequence of Spiroplasma cantharicola CC-1T (DSM 21588), a Bacterium Isolated from Soldier Beetle (Cantharis carolinus).</title>
        <authorList>
            <person name="Lo W.S."/>
            <person name="Liu P.Y."/>
            <person name="Kuo C.H."/>
        </authorList>
    </citation>
    <scope>NUCLEOTIDE SEQUENCE [LARGE SCALE GENOMIC DNA]</scope>
    <source>
        <strain evidence="11 12">CC-1</strain>
    </source>
</reference>
<comment type="subcellular location">
    <subcellularLocation>
        <location evidence="7">Cell membrane</location>
        <topology evidence="7">Peripheral membrane protein</topology>
    </subcellularLocation>
</comment>
<sequence length="994" mass="112349">MSNNKEEKGIINFALEDLMGDRFGRYAKYIIQERALPDVRDGLKPVQRRILFTMNEINLTHDRAYKKSARVVGDVIGKYHPHGDTSVYDALVRMSQPWKLNIPLVDMHGNNGSIDGDSAAAMRYTETRLAKISSIILADLQKNTVLFAPNYDDSEKEPTVLPGYFPNILVNGATGIAAGYATNMPPHNSIEIIDAVIATIKNPKIKLSDISKIVKGPDFPTGGIVMGQEGIDSAFETGKGRVIVQSKIHREGDTLVIDEIPYEIIKQDLVKKIGDVVDANPHLEVKEVRDETDRTGLRIVIELSPKADYEITRKFLLKNTPLQISYNYNNVVIVEKQPKQLGIIPIITAYIKHYKEIFSRKTKFDLEKAEKRLEIIQGLIKAISILDEVIKIIRDSSNRSDAIANLIARYEFSETQAIAIVDLRLYRLTSTDIVKLEEEKKELSSLIEGYKAILGDVKVLEEKIIEQLTTTKKEFGVPRRSEVVSEIENIEVEIKKTIVQKDYTIWISQDGYLKAIEDSQLGKNSMDDFKRKPNDIWISQVPASSLDFILLVSSAGTYYSIPVYKIIPSKWKEIGMHINKVATISGNERILAAFVVKQFQNAKQEILLATKKGMIKRTPVEDLETKMFSKPFRIIKLQNEDELVSASLVTSKTKTVTMLTRTGFAVRYDIAEIPSAGPNAKGVKSTVVKEEDIVAGKAFSNGDVLIITNKGNVKKIKQDHVPIMARPKRGVRLYPWNKKRDEFATFLYNIQTNDILNILDEEDNLIQLNVKNFKFADLEDVPEDLDMAEIITTTLEKSFIIKNNDIPPTPKGGEDEEPKKVVGLKKSPPVKKIAAAKVEKPNDIKVEIQEEIAPHEVEEEVIFDDVEQEIILDDVEDEIISDDVEEEVIFDEVEQEIIPEEIEEEVIVDDVEDVEDEVISEEVQEEVIFDEVEQEIIPEEIEEEVILGDVEDEVISEEVQEEMIKESMESNENKKGSISDEETSDLKIDLDDLI</sequence>
<dbReference type="GO" id="GO:0005737">
    <property type="term" value="C:cytoplasm"/>
    <property type="evidence" value="ECO:0007669"/>
    <property type="project" value="TreeGrafter"/>
</dbReference>
<dbReference type="EMBL" id="CP012622">
    <property type="protein sequence ID" value="ALD66386.1"/>
    <property type="molecule type" value="Genomic_DNA"/>
</dbReference>
<dbReference type="Gene3D" id="2.120.10.90">
    <property type="entry name" value="DNA gyrase/topoisomerase IV, subunit A, C-terminal"/>
    <property type="match status" value="1"/>
</dbReference>
<dbReference type="SUPFAM" id="SSF101904">
    <property type="entry name" value="GyrA/ParC C-terminal domain-like"/>
    <property type="match status" value="1"/>
</dbReference>
<dbReference type="SMART" id="SM00434">
    <property type="entry name" value="TOP4c"/>
    <property type="match status" value="1"/>
</dbReference>
<dbReference type="PANTHER" id="PTHR43493">
    <property type="entry name" value="DNA GYRASE/TOPOISOMERASE SUBUNIT A"/>
    <property type="match status" value="1"/>
</dbReference>
<dbReference type="Gene3D" id="3.30.1360.40">
    <property type="match status" value="1"/>
</dbReference>
<dbReference type="GO" id="GO:0009330">
    <property type="term" value="C:DNA topoisomerase type II (double strand cut, ATP-hydrolyzing) complex"/>
    <property type="evidence" value="ECO:0007669"/>
    <property type="project" value="TreeGrafter"/>
</dbReference>
<dbReference type="GO" id="GO:0034335">
    <property type="term" value="F:DNA negative supercoiling activity"/>
    <property type="evidence" value="ECO:0007669"/>
    <property type="project" value="UniProtKB-ARBA"/>
</dbReference>
<dbReference type="InterPro" id="IPR035516">
    <property type="entry name" value="Gyrase/topoIV_suA_C"/>
</dbReference>
<evidence type="ECO:0000256" key="1">
    <source>
        <dbReference type="ARBA" id="ARBA00000185"/>
    </source>
</evidence>
<evidence type="ECO:0000256" key="4">
    <source>
        <dbReference type="ARBA" id="ARBA00023125"/>
    </source>
</evidence>
<feature type="site" description="Interaction with DNA" evidence="7">
    <location>
        <position position="99"/>
    </location>
</feature>
<evidence type="ECO:0000256" key="9">
    <source>
        <dbReference type="SAM" id="MobiDB-lite"/>
    </source>
</evidence>
<dbReference type="GO" id="GO:0005694">
    <property type="term" value="C:chromosome"/>
    <property type="evidence" value="ECO:0007669"/>
    <property type="project" value="InterPro"/>
</dbReference>
<comment type="subunit">
    <text evidence="7">Heterotetramer composed of ParC and ParE.</text>
</comment>
<evidence type="ECO:0000313" key="11">
    <source>
        <dbReference type="EMBL" id="ALD66386.1"/>
    </source>
</evidence>
<gene>
    <name evidence="7 11" type="primary">parC</name>
    <name evidence="11" type="ORF">SCANT_v1c04800</name>
</gene>
<evidence type="ECO:0000256" key="8">
    <source>
        <dbReference type="PROSITE-ProRule" id="PRU01384"/>
    </source>
</evidence>
<keyword evidence="4 7" id="KW-0238">DNA-binding</keyword>
<feature type="site" description="Interaction with DNA" evidence="7">
    <location>
        <position position="44"/>
    </location>
</feature>
<dbReference type="RefSeq" id="WP_053946147.1">
    <property type="nucleotide sequence ID" value="NZ_CP012622.1"/>
</dbReference>
<comment type="function">
    <text evidence="7">Topoisomerase IV is essential for chromosome segregation. It relaxes supercoiled DNA. Performs the decatenation events required during the replication of a circular DNA molecule.</text>
</comment>
<dbReference type="GO" id="GO:0005524">
    <property type="term" value="F:ATP binding"/>
    <property type="evidence" value="ECO:0007669"/>
    <property type="project" value="InterPro"/>
</dbReference>
<dbReference type="GO" id="GO:0019897">
    <property type="term" value="C:extrinsic component of plasma membrane"/>
    <property type="evidence" value="ECO:0007669"/>
    <property type="project" value="UniProtKB-UniRule"/>
</dbReference>
<feature type="site" description="Transition state stabilizer" evidence="7">
    <location>
        <position position="123"/>
    </location>
</feature>
<feature type="region of interest" description="Disordered" evidence="9">
    <location>
        <begin position="964"/>
        <end position="994"/>
    </location>
</feature>
<dbReference type="PATRIC" id="fig|362837.3.peg.491"/>
<dbReference type="CDD" id="cd00187">
    <property type="entry name" value="TOP4c"/>
    <property type="match status" value="1"/>
</dbReference>
<dbReference type="KEGG" id="scj:SCANT_v1c04800"/>
<dbReference type="GO" id="GO:0003677">
    <property type="term" value="F:DNA binding"/>
    <property type="evidence" value="ECO:0007669"/>
    <property type="project" value="UniProtKB-UniRule"/>
</dbReference>
<dbReference type="InterPro" id="IPR006691">
    <property type="entry name" value="GyrA/parC_rep"/>
</dbReference>
<keyword evidence="12" id="KW-1185">Reference proteome</keyword>
<dbReference type="InterPro" id="IPR050220">
    <property type="entry name" value="Type_II_DNA_Topoisomerases"/>
</dbReference>
<dbReference type="EC" id="5.6.2.2" evidence="7"/>
<comment type="catalytic activity">
    <reaction evidence="1 7 8">
        <text>ATP-dependent breakage, passage and rejoining of double-stranded DNA.</text>
        <dbReference type="EC" id="5.6.2.2"/>
    </reaction>
</comment>
<dbReference type="AlphaFoldDB" id="A0A0M4JJK1"/>
<feature type="site" description="Interaction with DNA" evidence="7">
    <location>
        <position position="93"/>
    </location>
</feature>
<feature type="site" description="Interaction with DNA" evidence="7">
    <location>
        <position position="80"/>
    </location>
</feature>
<protein>
    <recommendedName>
        <fullName evidence="7">DNA topoisomerase 4 subunit A</fullName>
        <ecNumber evidence="7">5.6.2.2</ecNumber>
    </recommendedName>
    <alternativeName>
        <fullName evidence="7">Topoisomerase IV subunit A</fullName>
    </alternativeName>
</protein>
<dbReference type="NCBIfam" id="NF004044">
    <property type="entry name" value="PRK05561.1"/>
    <property type="match status" value="1"/>
</dbReference>
<dbReference type="GO" id="GO:0006265">
    <property type="term" value="P:DNA topological change"/>
    <property type="evidence" value="ECO:0007669"/>
    <property type="project" value="UniProtKB-UniRule"/>
</dbReference>
<dbReference type="Pfam" id="PF03989">
    <property type="entry name" value="DNA_gyraseA_C"/>
    <property type="match status" value="4"/>
</dbReference>
<evidence type="ECO:0000256" key="5">
    <source>
        <dbReference type="ARBA" id="ARBA00023136"/>
    </source>
</evidence>
<evidence type="ECO:0000256" key="3">
    <source>
        <dbReference type="ARBA" id="ARBA00023029"/>
    </source>
</evidence>
<evidence type="ECO:0000256" key="2">
    <source>
        <dbReference type="ARBA" id="ARBA00022475"/>
    </source>
</evidence>
<name>A0A0M4JJK1_9MOLU</name>
<dbReference type="STRING" id="362837.SCANT_v1c04800"/>
<dbReference type="HAMAP" id="MF_00937">
    <property type="entry name" value="ParC_type2"/>
    <property type="match status" value="1"/>
</dbReference>
<dbReference type="SUPFAM" id="SSF56719">
    <property type="entry name" value="Type II DNA topoisomerase"/>
    <property type="match status" value="1"/>
</dbReference>
<dbReference type="InterPro" id="IPR013758">
    <property type="entry name" value="Topo_IIA_A/C_ab"/>
</dbReference>
<dbReference type="Proteomes" id="UP000063919">
    <property type="component" value="Chromosome"/>
</dbReference>
<dbReference type="Pfam" id="PF00521">
    <property type="entry name" value="DNA_topoisoIV"/>
    <property type="match status" value="1"/>
</dbReference>
<proteinExistence type="inferred from homology"/>
<organism evidence="11 12">
    <name type="scientific">Spiroplasma cantharicola</name>
    <dbReference type="NCBI Taxonomy" id="362837"/>
    <lineage>
        <taxon>Bacteria</taxon>
        <taxon>Bacillati</taxon>
        <taxon>Mycoplasmatota</taxon>
        <taxon>Mollicutes</taxon>
        <taxon>Entomoplasmatales</taxon>
        <taxon>Spiroplasmataceae</taxon>
        <taxon>Spiroplasma</taxon>
    </lineage>
</organism>
<feature type="active site" description="O-(5'-phospho-DNA)-tyrosine intermediate" evidence="7 8">
    <location>
        <position position="124"/>
    </location>
</feature>
<dbReference type="GO" id="GO:0007059">
    <property type="term" value="P:chromosome segregation"/>
    <property type="evidence" value="ECO:0007669"/>
    <property type="project" value="UniProtKB-UniRule"/>
</dbReference>
<evidence type="ECO:0000256" key="7">
    <source>
        <dbReference type="HAMAP-Rule" id="MF_00937"/>
    </source>
</evidence>
<dbReference type="OrthoDB" id="9806486at2"/>
<dbReference type="FunFam" id="1.10.268.10:FF:000001">
    <property type="entry name" value="DNA gyrase subunit A"/>
    <property type="match status" value="1"/>
</dbReference>
<dbReference type="InterPro" id="IPR002205">
    <property type="entry name" value="Topo_IIA_dom_A"/>
</dbReference>
<dbReference type="FunFam" id="3.90.199.10:FF:000001">
    <property type="entry name" value="DNA gyrase subunit A"/>
    <property type="match status" value="1"/>
</dbReference>
<keyword evidence="6 7" id="KW-0413">Isomerase</keyword>
<dbReference type="Gene3D" id="3.90.199.10">
    <property type="entry name" value="Topoisomerase II, domain 5"/>
    <property type="match status" value="1"/>
</dbReference>
<dbReference type="InterPro" id="IPR013757">
    <property type="entry name" value="Topo_IIA_A_a_sf"/>
</dbReference>
<dbReference type="NCBIfam" id="TIGR01061">
    <property type="entry name" value="parC_Gpos"/>
    <property type="match status" value="1"/>
</dbReference>
<comment type="similarity">
    <text evidence="7">Belongs to the type II topoisomerase GyrA/ParC subunit family. ParC type 2 subfamily.</text>
</comment>
<keyword evidence="3 7" id="KW-0799">Topoisomerase</keyword>
<feature type="site" description="Interaction with DNA" evidence="7">
    <location>
        <position position="82"/>
    </location>
</feature>
<dbReference type="PANTHER" id="PTHR43493:SF9">
    <property type="entry name" value="DNA TOPOISOMERASE 4 SUBUNIT A"/>
    <property type="match status" value="1"/>
</dbReference>
<keyword evidence="2 7" id="KW-1003">Cell membrane</keyword>
<dbReference type="InterPro" id="IPR013760">
    <property type="entry name" value="Topo_IIA-like_dom_sf"/>
</dbReference>
<evidence type="ECO:0000256" key="6">
    <source>
        <dbReference type="ARBA" id="ARBA00023235"/>
    </source>
</evidence>
<evidence type="ECO:0000259" key="10">
    <source>
        <dbReference type="PROSITE" id="PS52040"/>
    </source>
</evidence>
<evidence type="ECO:0000313" key="12">
    <source>
        <dbReference type="Proteomes" id="UP000063919"/>
    </source>
</evidence>
<keyword evidence="5 7" id="KW-0472">Membrane</keyword>
<feature type="domain" description="Topo IIA-type catalytic" evidence="10">
    <location>
        <begin position="36"/>
        <end position="495"/>
    </location>
</feature>
<accession>A0A0M4JJK1</accession>